<organism evidence="2 3">
    <name type="scientific">Bemisia tabaci</name>
    <name type="common">Sweetpotato whitefly</name>
    <name type="synonym">Aleurodes tabaci</name>
    <dbReference type="NCBI Taxonomy" id="7038"/>
    <lineage>
        <taxon>Eukaryota</taxon>
        <taxon>Metazoa</taxon>
        <taxon>Ecdysozoa</taxon>
        <taxon>Arthropoda</taxon>
        <taxon>Hexapoda</taxon>
        <taxon>Insecta</taxon>
        <taxon>Pterygota</taxon>
        <taxon>Neoptera</taxon>
        <taxon>Paraneoptera</taxon>
        <taxon>Hemiptera</taxon>
        <taxon>Sternorrhyncha</taxon>
        <taxon>Aleyrodoidea</taxon>
        <taxon>Aleyrodidae</taxon>
        <taxon>Aleyrodinae</taxon>
        <taxon>Bemisia</taxon>
    </lineage>
</organism>
<reference evidence="2" key="1">
    <citation type="submission" date="2021-12" db="EMBL/GenBank/DDBJ databases">
        <authorList>
            <person name="King R."/>
        </authorList>
    </citation>
    <scope>NUCLEOTIDE SEQUENCE</scope>
</reference>
<gene>
    <name evidence="2" type="ORF">BEMITA_LOCUS8859</name>
</gene>
<protein>
    <submittedName>
        <fullName evidence="2">Uncharacterized protein</fullName>
    </submittedName>
</protein>
<dbReference type="PANTHER" id="PTHR46113">
    <property type="entry name" value="SNAC DOMAIN-CONTAINING PROTEIN"/>
    <property type="match status" value="1"/>
</dbReference>
<dbReference type="Proteomes" id="UP001152759">
    <property type="component" value="Chromosome 5"/>
</dbReference>
<dbReference type="EMBL" id="OU963866">
    <property type="protein sequence ID" value="CAH0390103.1"/>
    <property type="molecule type" value="Genomic_DNA"/>
</dbReference>
<feature type="region of interest" description="Disordered" evidence="1">
    <location>
        <begin position="159"/>
        <end position="242"/>
    </location>
</feature>
<accession>A0A9P0AEJ7</accession>
<feature type="compositionally biased region" description="Basic and acidic residues" evidence="1">
    <location>
        <begin position="159"/>
        <end position="195"/>
    </location>
</feature>
<feature type="compositionally biased region" description="Acidic residues" evidence="1">
    <location>
        <begin position="196"/>
        <end position="217"/>
    </location>
</feature>
<proteinExistence type="predicted"/>
<dbReference type="AlphaFoldDB" id="A0A9P0AEJ7"/>
<keyword evidence="3" id="KW-1185">Reference proteome</keyword>
<evidence type="ECO:0000256" key="1">
    <source>
        <dbReference type="SAM" id="MobiDB-lite"/>
    </source>
</evidence>
<dbReference type="PANTHER" id="PTHR46113:SF1">
    <property type="entry name" value="PEPTIDASE M17 LEUCYL AMINOPEPTIDASE N-TERMINAL DOMAIN-CONTAINING PROTEIN"/>
    <property type="match status" value="1"/>
</dbReference>
<sequence length="762" mass="87352">MSLSKPSLRKDRSVYLIGNSCPGIGGSKLPSKGQVLRVLFFNLREVGLDLRNSSHLVIQEVKVFWSKARIPVQHDDRCIKKVEDLYKDWRDVQRNSHRRSVINVQRENDFISNLDDLFDIAHADALNMIRIKEDRDFLINQRKKGRVGCMYGIDTKLEKQEKRKAERQQRERERAEKLAKELEKNCGATDYRDVSDSSEPEVDTDSSVELSVDEPLECEPGPSHSQSAPPPPPPERTKPQGSINVMSSKVVTVLDKCKVSDRDAVHLISAVVEALGFDPASIISSRSSIRRARQNLRLEKAEKVKLYFKDMTLSAAVVHWDGKLFPNDKGSGKHDRLAVFLTSGDVEKLLAVPVLHDSTGLEQGKAVYSELIEWDQSEIVKALCCDTTSSNTGHINGACVILEQFLGRALLYLLCRHHIYELYLKACFECKIPHSPGPNVSLFSKFKNAWPSIDQDKFESFTDEDLVFFKSDRAEILNFIELVLTSTKQPRDDYEEFLKLSKIILGETKGAKFRAPGAFNHTRWMAKAIYTLKMYLFRGQLDFVSEVEEKLRDVCIFIVKLYLKAWFTAPLAHKAPNCDLEFAKKVIEYEKIDSDISDAVLDKIKNHLWYLTPENAALSFFDDEVSTDEKRKMVEALAKENSSNEGIKRLKLSDLKDLQKKEISDFINTDSNHFFEWLELNDEFLGEDPEDWDQSEAYKKSQSIVKKMKVVNDIAERGVKLISEYETILTKDETQKQSILQNVAEYRTIFRNFNKSTMRQDF</sequence>
<name>A0A9P0AEJ7_BEMTA</name>
<evidence type="ECO:0000313" key="2">
    <source>
        <dbReference type="EMBL" id="CAH0390103.1"/>
    </source>
</evidence>
<evidence type="ECO:0000313" key="3">
    <source>
        <dbReference type="Proteomes" id="UP001152759"/>
    </source>
</evidence>